<dbReference type="Gene3D" id="2.60.120.260">
    <property type="entry name" value="Galactose-binding domain-like"/>
    <property type="match status" value="2"/>
</dbReference>
<feature type="domain" description="F5/8 type C" evidence="1">
    <location>
        <begin position="1"/>
        <end position="44"/>
    </location>
</feature>
<dbReference type="HOGENOM" id="CLU_030066_1_0_1"/>
<name>A7RSL7_NEMVE</name>
<dbReference type="SUPFAM" id="SSF49785">
    <property type="entry name" value="Galactose-binding domain-like"/>
    <property type="match status" value="2"/>
</dbReference>
<dbReference type="InterPro" id="IPR008979">
    <property type="entry name" value="Galactose-bd-like_sf"/>
</dbReference>
<dbReference type="PROSITE" id="PS50022">
    <property type="entry name" value="FA58C_3"/>
    <property type="match status" value="2"/>
</dbReference>
<sequence length="207" mass="22865">FDGNSDRHTVVSHRLLPSVQTRYIRIHPLQYSKYACLRVDFFGCSIGKTLTTECGIPLGIQNGRITDAAITASSSQGAAHRARLHTVGEGGKPGAWVAGVANLSQWLQIDFGGVAMVTRIATQGRHVGQEELVSGGPQHWVTRFKLSFSQLGRAYEWYKINGSIFSGNSDISSVVHNDVNPQITGRYFRLHPVTWNEHPAMRVEMYG</sequence>
<evidence type="ECO:0000313" key="2">
    <source>
        <dbReference type="EMBL" id="EDO45588.1"/>
    </source>
</evidence>
<dbReference type="STRING" id="45351.A7RSL7"/>
<accession>A7RSL7</accession>
<protein>
    <recommendedName>
        <fullName evidence="1">F5/8 type C domain-containing protein</fullName>
    </recommendedName>
</protein>
<organism evidence="2 3">
    <name type="scientific">Nematostella vectensis</name>
    <name type="common">Starlet sea anemone</name>
    <dbReference type="NCBI Taxonomy" id="45351"/>
    <lineage>
        <taxon>Eukaryota</taxon>
        <taxon>Metazoa</taxon>
        <taxon>Cnidaria</taxon>
        <taxon>Anthozoa</taxon>
        <taxon>Hexacorallia</taxon>
        <taxon>Actiniaria</taxon>
        <taxon>Edwardsiidae</taxon>
        <taxon>Nematostella</taxon>
    </lineage>
</organism>
<dbReference type="Pfam" id="PF00754">
    <property type="entry name" value="F5_F8_type_C"/>
    <property type="match status" value="1"/>
</dbReference>
<evidence type="ECO:0000313" key="3">
    <source>
        <dbReference type="Proteomes" id="UP000001593"/>
    </source>
</evidence>
<gene>
    <name evidence="2" type="ORF">NEMVEDRAFT_v1g91871</name>
</gene>
<keyword evidence="3" id="KW-1185">Reference proteome</keyword>
<dbReference type="Proteomes" id="UP000001593">
    <property type="component" value="Unassembled WGS sequence"/>
</dbReference>
<dbReference type="CDD" id="cd00057">
    <property type="entry name" value="FA58C"/>
    <property type="match status" value="1"/>
</dbReference>
<dbReference type="InParanoid" id="A7RSL7"/>
<proteinExistence type="predicted"/>
<evidence type="ECO:0000259" key="1">
    <source>
        <dbReference type="PROSITE" id="PS50022"/>
    </source>
</evidence>
<dbReference type="PROSITE" id="PS01285">
    <property type="entry name" value="FA58C_1"/>
    <property type="match status" value="1"/>
</dbReference>
<feature type="non-terminal residue" evidence="2">
    <location>
        <position position="207"/>
    </location>
</feature>
<dbReference type="AlphaFoldDB" id="A7RSL7"/>
<dbReference type="PANTHER" id="PTHR24543:SF325">
    <property type="entry name" value="F5_8 TYPE C DOMAIN-CONTAINING PROTEIN"/>
    <property type="match status" value="1"/>
</dbReference>
<dbReference type="PhylomeDB" id="A7RSL7"/>
<feature type="non-terminal residue" evidence="2">
    <location>
        <position position="1"/>
    </location>
</feature>
<dbReference type="SMART" id="SM00231">
    <property type="entry name" value="FA58C"/>
    <property type="match status" value="1"/>
</dbReference>
<reference evidence="2 3" key="1">
    <citation type="journal article" date="2007" name="Science">
        <title>Sea anemone genome reveals ancestral eumetazoan gene repertoire and genomic organization.</title>
        <authorList>
            <person name="Putnam N.H."/>
            <person name="Srivastava M."/>
            <person name="Hellsten U."/>
            <person name="Dirks B."/>
            <person name="Chapman J."/>
            <person name="Salamov A."/>
            <person name="Terry A."/>
            <person name="Shapiro H."/>
            <person name="Lindquist E."/>
            <person name="Kapitonov V.V."/>
            <person name="Jurka J."/>
            <person name="Genikhovich G."/>
            <person name="Grigoriev I.V."/>
            <person name="Lucas S.M."/>
            <person name="Steele R.E."/>
            <person name="Finnerty J.R."/>
            <person name="Technau U."/>
            <person name="Martindale M.Q."/>
            <person name="Rokhsar D.S."/>
        </authorList>
    </citation>
    <scope>NUCLEOTIDE SEQUENCE [LARGE SCALE GENOMIC DNA]</scope>
    <source>
        <strain evidence="3">CH2 X CH6</strain>
    </source>
</reference>
<dbReference type="InterPro" id="IPR000421">
    <property type="entry name" value="FA58C"/>
</dbReference>
<dbReference type="PANTHER" id="PTHR24543">
    <property type="entry name" value="MULTICOPPER OXIDASE-RELATED"/>
    <property type="match status" value="1"/>
</dbReference>
<dbReference type="OMA" id="WASESID"/>
<feature type="domain" description="F5/8 type C" evidence="1">
    <location>
        <begin position="54"/>
        <end position="207"/>
    </location>
</feature>
<dbReference type="EMBL" id="DS469534">
    <property type="protein sequence ID" value="EDO45588.1"/>
    <property type="molecule type" value="Genomic_DNA"/>
</dbReference>